<dbReference type="EMBL" id="CAJNOT010003461">
    <property type="protein sequence ID" value="CAF1384939.1"/>
    <property type="molecule type" value="Genomic_DNA"/>
</dbReference>
<feature type="domain" description="SnoaL-like" evidence="1">
    <location>
        <begin position="19"/>
        <end position="108"/>
    </location>
</feature>
<dbReference type="Pfam" id="PF12680">
    <property type="entry name" value="SnoaL_2"/>
    <property type="match status" value="1"/>
</dbReference>
<evidence type="ECO:0000259" key="1">
    <source>
        <dbReference type="Pfam" id="PF12680"/>
    </source>
</evidence>
<dbReference type="InterPro" id="IPR037401">
    <property type="entry name" value="SnoaL-like"/>
</dbReference>
<evidence type="ECO:0000313" key="3">
    <source>
        <dbReference type="Proteomes" id="UP000663864"/>
    </source>
</evidence>
<accession>A0A815JWQ1</accession>
<dbReference type="Proteomes" id="UP000663864">
    <property type="component" value="Unassembled WGS sequence"/>
</dbReference>
<dbReference type="SUPFAM" id="SSF54427">
    <property type="entry name" value="NTF2-like"/>
    <property type="match status" value="1"/>
</dbReference>
<reference evidence="2" key="1">
    <citation type="submission" date="2021-02" db="EMBL/GenBank/DDBJ databases">
        <authorList>
            <person name="Nowell W R."/>
        </authorList>
    </citation>
    <scope>NUCLEOTIDE SEQUENCE</scope>
</reference>
<protein>
    <recommendedName>
        <fullName evidence="1">SnoaL-like domain-containing protein</fullName>
    </recommendedName>
</protein>
<comment type="caution">
    <text evidence="2">The sequence shown here is derived from an EMBL/GenBank/DDBJ whole genome shotgun (WGS) entry which is preliminary data.</text>
</comment>
<evidence type="ECO:0000313" key="2">
    <source>
        <dbReference type="EMBL" id="CAF1384939.1"/>
    </source>
</evidence>
<proteinExistence type="predicted"/>
<organism evidence="2 3">
    <name type="scientific">Rotaria sordida</name>
    <dbReference type="NCBI Taxonomy" id="392033"/>
    <lineage>
        <taxon>Eukaryota</taxon>
        <taxon>Metazoa</taxon>
        <taxon>Spiralia</taxon>
        <taxon>Gnathifera</taxon>
        <taxon>Rotifera</taxon>
        <taxon>Eurotatoria</taxon>
        <taxon>Bdelloidea</taxon>
        <taxon>Philodinida</taxon>
        <taxon>Philodinidae</taxon>
        <taxon>Rotaria</taxon>
    </lineage>
</organism>
<dbReference type="AlphaFoldDB" id="A0A815JWQ1"/>
<gene>
    <name evidence="2" type="ORF">ZHD862_LOCUS32316</name>
</gene>
<dbReference type="Gene3D" id="3.10.450.50">
    <property type="match status" value="1"/>
</dbReference>
<dbReference type="InterPro" id="IPR032710">
    <property type="entry name" value="NTF2-like_dom_sf"/>
</dbReference>
<name>A0A815JWQ1_9BILA</name>
<sequence length="145" mass="16852">MSSPATVSTEQVKATRAWVEAFFKEYDSPDIQGWVMKYCEPDAILNMRDLSPIKGHKEICDYVKEEHAQIPIIRHDINYVHVLPDRIYVQKDSTGIATNDPERKEITAKLFCVFWKKINVDKLTSLDIYFDAIHLPESIQMYTSK</sequence>